<feature type="region of interest" description="Disordered" evidence="1">
    <location>
        <begin position="17"/>
        <end position="37"/>
    </location>
</feature>
<evidence type="ECO:0008006" key="4">
    <source>
        <dbReference type="Google" id="ProtNLM"/>
    </source>
</evidence>
<accession>A0A1H8UHL9</accession>
<sequence length="650" mass="73160">MSDPTVDQRRLAYLDALMKSDSSPPNSEIPPRKPNGVEAHSRAYLTLPPLEHHRRGMDGPSIDMDHIYATIDHIDSRSDCADFGLHALLRIRYRYQDDIDSEIRSAIDKTLRDAVYWFEDEETEMWFSTENHQVLYGAAELLAGALLANQTFTVTGETGAWHHDRAAERLTRWLDWRARFGFSEWLSNQYYDEDLVALLNVAEYASSADLCRRAGFLVNIICYELAVNSFEGHLMTTHGRAYADAVLNPELEPVAPVCYLGWGNGEPPNTLGLGAIALATGDHRIPAAIRAIGRDQPAELLHIERHGLDVEEAPEFGINPKDPEDTLFFWGELVMGHRDVVETALEVCSPNYRLRYGEIEPAVRYHRNQAKRPKYTPDPNNTALTRVNTMTFRTPDYVLSCAQDYRPGTFGFQQHIWQASLGERALVFTNHPQGGPDTSMNSYWACNGVLPRAAAYKGVCVVLYQIGQLPYLTPDIPGFDESLAAFPYTHAYVPRFAFEEWVEQGDWVCGRRHNGYVAIGTPQETRWCDPKADICELLGLDDLLPYDLVVDNQSVAWICEVGRRETHGPFDEFVENVTSETITGDADSLSYDSPSVGEISFGWDDPFIVDSQKLPLASGARYRDPYCHVSFGETIVTLDVDGVQCQLSFE</sequence>
<keyword evidence="3" id="KW-1185">Reference proteome</keyword>
<evidence type="ECO:0000313" key="2">
    <source>
        <dbReference type="EMBL" id="SEP02709.1"/>
    </source>
</evidence>
<dbReference type="AlphaFoldDB" id="A0A1H8UHL9"/>
<evidence type="ECO:0000256" key="1">
    <source>
        <dbReference type="SAM" id="MobiDB-lite"/>
    </source>
</evidence>
<reference evidence="3" key="1">
    <citation type="submission" date="2016-10" db="EMBL/GenBank/DDBJ databases">
        <authorList>
            <person name="Varghese N."/>
            <person name="Submissions S."/>
        </authorList>
    </citation>
    <scope>NUCLEOTIDE SEQUENCE [LARGE SCALE GENOMIC DNA]</scope>
    <source>
        <strain evidence="3">CGMCC 1.10121</strain>
    </source>
</reference>
<dbReference type="EMBL" id="FODV01000011">
    <property type="protein sequence ID" value="SEP02709.1"/>
    <property type="molecule type" value="Genomic_DNA"/>
</dbReference>
<protein>
    <recommendedName>
        <fullName evidence="4">Heparinase II/III-like protein</fullName>
    </recommendedName>
</protein>
<evidence type="ECO:0000313" key="3">
    <source>
        <dbReference type="Proteomes" id="UP000199126"/>
    </source>
</evidence>
<gene>
    <name evidence="2" type="ORF">SAMN04487948_11138</name>
</gene>
<proteinExistence type="predicted"/>
<organism evidence="2 3">
    <name type="scientific">Halogranum amylolyticum</name>
    <dbReference type="NCBI Taxonomy" id="660520"/>
    <lineage>
        <taxon>Archaea</taxon>
        <taxon>Methanobacteriati</taxon>
        <taxon>Methanobacteriota</taxon>
        <taxon>Stenosarchaea group</taxon>
        <taxon>Halobacteria</taxon>
        <taxon>Halobacteriales</taxon>
        <taxon>Haloferacaceae</taxon>
    </lineage>
</organism>
<name>A0A1H8UHL9_9EURY</name>
<dbReference type="Proteomes" id="UP000199126">
    <property type="component" value="Unassembled WGS sequence"/>
</dbReference>